<gene>
    <name evidence="3" type="primary">Contig14290.g15219</name>
    <name evidence="3" type="ORF">STYLEM_9708</name>
</gene>
<accession>A0A078AEQ1</accession>
<proteinExistence type="predicted"/>
<organism evidence="3 4">
    <name type="scientific">Stylonychia lemnae</name>
    <name type="common">Ciliate</name>
    <dbReference type="NCBI Taxonomy" id="5949"/>
    <lineage>
        <taxon>Eukaryota</taxon>
        <taxon>Sar</taxon>
        <taxon>Alveolata</taxon>
        <taxon>Ciliophora</taxon>
        <taxon>Intramacronucleata</taxon>
        <taxon>Spirotrichea</taxon>
        <taxon>Stichotrichia</taxon>
        <taxon>Sporadotrichida</taxon>
        <taxon>Oxytrichidae</taxon>
        <taxon>Stylonychinae</taxon>
        <taxon>Stylonychia</taxon>
    </lineage>
</organism>
<evidence type="ECO:0000313" key="3">
    <source>
        <dbReference type="EMBL" id="CDW80705.1"/>
    </source>
</evidence>
<dbReference type="AlphaFoldDB" id="A0A078AEQ1"/>
<reference evidence="3 4" key="1">
    <citation type="submission" date="2014-06" db="EMBL/GenBank/DDBJ databases">
        <authorList>
            <person name="Swart Estienne"/>
        </authorList>
    </citation>
    <scope>NUCLEOTIDE SEQUENCE [LARGE SCALE GENOMIC DNA]</scope>
    <source>
        <strain evidence="3 4">130c</strain>
    </source>
</reference>
<protein>
    <submittedName>
        <fullName evidence="3">Uncharacterized protein</fullName>
    </submittedName>
</protein>
<feature type="coiled-coil region" evidence="1">
    <location>
        <begin position="633"/>
        <end position="660"/>
    </location>
</feature>
<name>A0A078AEQ1_STYLE</name>
<dbReference type="InParanoid" id="A0A078AEQ1"/>
<dbReference type="Proteomes" id="UP000039865">
    <property type="component" value="Unassembled WGS sequence"/>
</dbReference>
<feature type="compositionally biased region" description="Basic and acidic residues" evidence="2">
    <location>
        <begin position="340"/>
        <end position="364"/>
    </location>
</feature>
<feature type="region of interest" description="Disordered" evidence="2">
    <location>
        <begin position="480"/>
        <end position="507"/>
    </location>
</feature>
<evidence type="ECO:0000256" key="1">
    <source>
        <dbReference type="SAM" id="Coils"/>
    </source>
</evidence>
<dbReference type="EMBL" id="CCKQ01009236">
    <property type="protein sequence ID" value="CDW80705.1"/>
    <property type="molecule type" value="Genomic_DNA"/>
</dbReference>
<evidence type="ECO:0000313" key="4">
    <source>
        <dbReference type="Proteomes" id="UP000039865"/>
    </source>
</evidence>
<sequence>MNNEFDFISEILIKFLRNMSNVDTHFLGSKLIAIFKDQNSTQISQMPWNDKEIKVSPKKTNMSQFNNPHLASDIPQKTDKFLKLVSMLDHQNQDNYNSTDRLKLKNTEFFNNPLTINEDLSKQLYQSQTSKDMTNKFDHEKGATSSLDMFAFTHNSGDIQGQDIFDKLYNENVKKREKIIKQKQERELEELQKCTFQPQINQPRLSKLQNQIDPKQDFKELNSIIETPSGNSFINSVEKLQKSKFSLLKSGIASSSQNQKNGMNRSQSLNNNSFVSMRLSNNLSNNLCEYSESFDKSASIIEKQVHSNKKANNKIQISLTQRQSLEPSNKILTRNSTNKTFKDQSKSNSKTRHEQLYNGHKERQEKLEQKKIVVEQERLKECSFKPVREAKKYEKKTGLFNNLDSYERVYKFQVSKQPQQNILVTDQQKDRALKQQVIKENIKEIKNQKSELKSQKMSKLLSELHNQMKQSISRHSLIIQGGSRDDSRNKNQQQLQRSQETKNIKNKENLQSDEVLFQQLYLKKNYDSSNSANARLNLSRINKNQNLFAKASASSTPSFVIEEKPQNLPRCHSNGHNTLEDSQTRLHKIRSMYIGNTGQTSQVKNQKQTQKNIPSKPLKNKQSRNQGIYSVTNHSSLNRLEKAQTEVRSQKQQMNELIKSRNQTMEILNGKEKIIVTANSLEYTDNSTVYQSLEKFEDISKQN</sequence>
<keyword evidence="4" id="KW-1185">Reference proteome</keyword>
<evidence type="ECO:0000256" key="2">
    <source>
        <dbReference type="SAM" id="MobiDB-lite"/>
    </source>
</evidence>
<keyword evidence="1" id="KW-0175">Coiled coil</keyword>
<feature type="region of interest" description="Disordered" evidence="2">
    <location>
        <begin position="596"/>
        <end position="626"/>
    </location>
</feature>
<feature type="region of interest" description="Disordered" evidence="2">
    <location>
        <begin position="335"/>
        <end position="364"/>
    </location>
</feature>
<feature type="compositionally biased region" description="Polar residues" evidence="2">
    <location>
        <begin position="596"/>
        <end position="613"/>
    </location>
</feature>